<dbReference type="SUPFAM" id="SSF54534">
    <property type="entry name" value="FKBP-like"/>
    <property type="match status" value="1"/>
</dbReference>
<keyword evidence="5" id="KW-1185">Reference proteome</keyword>
<name>A0A1I3BED2_9PLAN</name>
<keyword evidence="2" id="KW-0732">Signal</keyword>
<dbReference type="OrthoDB" id="14196at2"/>
<dbReference type="Proteomes" id="UP000199518">
    <property type="component" value="Unassembled WGS sequence"/>
</dbReference>
<feature type="signal peptide" evidence="2">
    <location>
        <begin position="1"/>
        <end position="25"/>
    </location>
</feature>
<accession>A0A1I3BED2</accession>
<evidence type="ECO:0000256" key="1">
    <source>
        <dbReference type="PROSITE-ProRule" id="PRU00278"/>
    </source>
</evidence>
<dbReference type="EMBL" id="FOQD01000001">
    <property type="protein sequence ID" value="SFH60051.1"/>
    <property type="molecule type" value="Genomic_DNA"/>
</dbReference>
<dbReference type="InterPro" id="IPR000297">
    <property type="entry name" value="PPIase_PpiC"/>
</dbReference>
<dbReference type="PANTHER" id="PTHR47245">
    <property type="entry name" value="PEPTIDYLPROLYL ISOMERASE"/>
    <property type="match status" value="1"/>
</dbReference>
<proteinExistence type="predicted"/>
<dbReference type="PROSITE" id="PS01096">
    <property type="entry name" value="PPIC_PPIASE_1"/>
    <property type="match status" value="1"/>
</dbReference>
<evidence type="ECO:0000313" key="5">
    <source>
        <dbReference type="Proteomes" id="UP000199518"/>
    </source>
</evidence>
<sequence length="304" mass="34274">MRNFLPLWLLACLAFSLGRCCDAVAAEPPTIALINGQTLTADQLQLEFYLSQLPDKGSLSERMQVINKLIDRELVRQFLVERRIKTDPAVLDQKVADVERIITQRGEKPEDVLNRLHLTKEQLRELFAVNAAWDAYLEAMVTRPQMQAEFDANRGVLDGTRVKASQIVIFVKPNASNEAWRQAEEQLEKVRHQIVTGEITFADAAKKYSQSPSGKNGGDLGEFEYTGRVDTAISKVAFNLQNQEVSLPFRTRFGVHLVQVHDRLPGQLSLEDVQGVIVAKLSERLWADVVLRERQKASIQVLAN</sequence>
<dbReference type="GO" id="GO:0003755">
    <property type="term" value="F:peptidyl-prolyl cis-trans isomerase activity"/>
    <property type="evidence" value="ECO:0007669"/>
    <property type="project" value="UniProtKB-KW"/>
</dbReference>
<dbReference type="InterPro" id="IPR027304">
    <property type="entry name" value="Trigger_fact/SurA_dom_sf"/>
</dbReference>
<gene>
    <name evidence="4" type="ORF">SAMN05421753_101379</name>
</gene>
<dbReference type="RefSeq" id="WP_092047405.1">
    <property type="nucleotide sequence ID" value="NZ_FOQD01000001.1"/>
</dbReference>
<dbReference type="Pfam" id="PF00639">
    <property type="entry name" value="Rotamase"/>
    <property type="match status" value="1"/>
</dbReference>
<dbReference type="Gene3D" id="3.10.50.40">
    <property type="match status" value="1"/>
</dbReference>
<dbReference type="SUPFAM" id="SSF109998">
    <property type="entry name" value="Triger factor/SurA peptide-binding domain-like"/>
    <property type="match status" value="1"/>
</dbReference>
<dbReference type="AlphaFoldDB" id="A0A1I3BED2"/>
<evidence type="ECO:0000259" key="3">
    <source>
        <dbReference type="PROSITE" id="PS50198"/>
    </source>
</evidence>
<keyword evidence="1" id="KW-0697">Rotamase</keyword>
<reference evidence="5" key="1">
    <citation type="submission" date="2016-10" db="EMBL/GenBank/DDBJ databases">
        <authorList>
            <person name="Varghese N."/>
            <person name="Submissions S."/>
        </authorList>
    </citation>
    <scope>NUCLEOTIDE SEQUENCE [LARGE SCALE GENOMIC DNA]</scope>
    <source>
        <strain evidence="5">DSM 26348</strain>
    </source>
</reference>
<organism evidence="4 5">
    <name type="scientific">Planctomicrobium piriforme</name>
    <dbReference type="NCBI Taxonomy" id="1576369"/>
    <lineage>
        <taxon>Bacteria</taxon>
        <taxon>Pseudomonadati</taxon>
        <taxon>Planctomycetota</taxon>
        <taxon>Planctomycetia</taxon>
        <taxon>Planctomycetales</taxon>
        <taxon>Planctomycetaceae</taxon>
        <taxon>Planctomicrobium</taxon>
    </lineage>
</organism>
<feature type="chain" id="PRO_5011704633" evidence="2">
    <location>
        <begin position="26"/>
        <end position="304"/>
    </location>
</feature>
<feature type="domain" description="PpiC" evidence="3">
    <location>
        <begin position="159"/>
        <end position="262"/>
    </location>
</feature>
<dbReference type="PROSITE" id="PS50198">
    <property type="entry name" value="PPIC_PPIASE_2"/>
    <property type="match status" value="1"/>
</dbReference>
<protein>
    <submittedName>
        <fullName evidence="4">Parvulin-like peptidyl-prolyl isomerase</fullName>
    </submittedName>
</protein>
<dbReference type="STRING" id="1576369.SAMN05421753_101379"/>
<dbReference type="PANTHER" id="PTHR47245:SF2">
    <property type="entry name" value="PEPTIDYL-PROLYL CIS-TRANS ISOMERASE HP_0175-RELATED"/>
    <property type="match status" value="1"/>
</dbReference>
<dbReference type="InterPro" id="IPR050245">
    <property type="entry name" value="PrsA_foldase"/>
</dbReference>
<dbReference type="InterPro" id="IPR046357">
    <property type="entry name" value="PPIase_dom_sf"/>
</dbReference>
<evidence type="ECO:0000313" key="4">
    <source>
        <dbReference type="EMBL" id="SFH60051.1"/>
    </source>
</evidence>
<keyword evidence="1 4" id="KW-0413">Isomerase</keyword>
<evidence type="ECO:0000256" key="2">
    <source>
        <dbReference type="SAM" id="SignalP"/>
    </source>
</evidence>
<dbReference type="InterPro" id="IPR023058">
    <property type="entry name" value="PPIase_PpiC_CS"/>
</dbReference>